<reference evidence="1" key="1">
    <citation type="submission" date="2023-03" db="EMBL/GenBank/DDBJ databases">
        <title>Massive genome expansion in bonnet fungi (Mycena s.s.) driven by repeated elements and novel gene families across ecological guilds.</title>
        <authorList>
            <consortium name="Lawrence Berkeley National Laboratory"/>
            <person name="Harder C.B."/>
            <person name="Miyauchi S."/>
            <person name="Viragh M."/>
            <person name="Kuo A."/>
            <person name="Thoen E."/>
            <person name="Andreopoulos B."/>
            <person name="Lu D."/>
            <person name="Skrede I."/>
            <person name="Drula E."/>
            <person name="Henrissat B."/>
            <person name="Morin E."/>
            <person name="Kohler A."/>
            <person name="Barry K."/>
            <person name="LaButti K."/>
            <person name="Morin E."/>
            <person name="Salamov A."/>
            <person name="Lipzen A."/>
            <person name="Mereny Z."/>
            <person name="Hegedus B."/>
            <person name="Baldrian P."/>
            <person name="Stursova M."/>
            <person name="Weitz H."/>
            <person name="Taylor A."/>
            <person name="Grigoriev I.V."/>
            <person name="Nagy L.G."/>
            <person name="Martin F."/>
            <person name="Kauserud H."/>
        </authorList>
    </citation>
    <scope>NUCLEOTIDE SEQUENCE</scope>
    <source>
        <strain evidence="1">CBHHK067</strain>
    </source>
</reference>
<evidence type="ECO:0000313" key="1">
    <source>
        <dbReference type="EMBL" id="KAJ7655487.1"/>
    </source>
</evidence>
<dbReference type="AlphaFoldDB" id="A0AAD7CP37"/>
<proteinExistence type="predicted"/>
<evidence type="ECO:0000313" key="2">
    <source>
        <dbReference type="Proteomes" id="UP001221757"/>
    </source>
</evidence>
<protein>
    <submittedName>
        <fullName evidence="1">Uncharacterized protein</fullName>
    </submittedName>
</protein>
<dbReference type="EMBL" id="JARKIE010000309">
    <property type="protein sequence ID" value="KAJ7655487.1"/>
    <property type="molecule type" value="Genomic_DNA"/>
</dbReference>
<dbReference type="Proteomes" id="UP001221757">
    <property type="component" value="Unassembled WGS sequence"/>
</dbReference>
<accession>A0AAD7CP37</accession>
<comment type="caution">
    <text evidence="1">The sequence shown here is derived from an EMBL/GenBank/DDBJ whole genome shotgun (WGS) entry which is preliminary data.</text>
</comment>
<name>A0AAD7CP37_MYCRO</name>
<gene>
    <name evidence="1" type="ORF">B0H17DRAFT_1146424</name>
</gene>
<keyword evidence="2" id="KW-1185">Reference proteome</keyword>
<organism evidence="1 2">
    <name type="scientific">Mycena rosella</name>
    <name type="common">Pink bonnet</name>
    <name type="synonym">Agaricus rosellus</name>
    <dbReference type="NCBI Taxonomy" id="1033263"/>
    <lineage>
        <taxon>Eukaryota</taxon>
        <taxon>Fungi</taxon>
        <taxon>Dikarya</taxon>
        <taxon>Basidiomycota</taxon>
        <taxon>Agaricomycotina</taxon>
        <taxon>Agaricomycetes</taxon>
        <taxon>Agaricomycetidae</taxon>
        <taxon>Agaricales</taxon>
        <taxon>Marasmiineae</taxon>
        <taxon>Mycenaceae</taxon>
        <taxon>Mycena</taxon>
    </lineage>
</organism>
<sequence length="125" mass="14013">MSDDTYQASSRATSLALEYEQNQEAQEAREAHEAQLSPAQLAREYEHRRLKRIRLGYEYPESPIKQEASSPVSAPRPTAVAAKDKLASLFASGEFLDSQTGDQTYVENLTGYMAMSQSCKSNIYR</sequence>